<feature type="binding site" evidence="7">
    <location>
        <position position="102"/>
    </location>
    <ligand>
        <name>ATP</name>
        <dbReference type="ChEBI" id="CHEBI:30616"/>
    </ligand>
</feature>
<dbReference type="OrthoDB" id="9802602at2"/>
<comment type="subunit">
    <text evidence="7">Heterotetramer of two alpha and two beta subunits.</text>
</comment>
<evidence type="ECO:0000256" key="4">
    <source>
        <dbReference type="ARBA" id="ARBA00022723"/>
    </source>
</evidence>
<dbReference type="KEGG" id="vne:CFK40_12330"/>
<dbReference type="GO" id="GO:0005524">
    <property type="term" value="F:ATP binding"/>
    <property type="evidence" value="ECO:0007669"/>
    <property type="project" value="UniProtKB-UniRule"/>
</dbReference>
<evidence type="ECO:0000256" key="3">
    <source>
        <dbReference type="ARBA" id="ARBA00022598"/>
    </source>
</evidence>
<evidence type="ECO:0000313" key="11">
    <source>
        <dbReference type="Proteomes" id="UP000204391"/>
    </source>
</evidence>
<comment type="function">
    <text evidence="7">Succinyl-CoA synthetase functions in the citric acid cycle (TCA), coupling the hydrolysis of succinyl-CoA to the synthesis of either ATP or GTP and thus represents the only step of substrate-level phosphorylation in the TCA. The beta subunit provides nucleotide specificity of the enzyme and binds the substrate succinate, while the binding sites for coenzyme A and phosphate are found in the alpha subunit.</text>
</comment>
<dbReference type="PROSITE" id="PS01217">
    <property type="entry name" value="SUCCINYL_COA_LIG_3"/>
    <property type="match status" value="1"/>
</dbReference>
<dbReference type="RefSeq" id="WP_089532589.1">
    <property type="nucleotide sequence ID" value="NZ_CP022437.1"/>
</dbReference>
<dbReference type="NCBIfam" id="TIGR01016">
    <property type="entry name" value="sucCoAbeta"/>
    <property type="match status" value="1"/>
</dbReference>
<dbReference type="InterPro" id="IPR013815">
    <property type="entry name" value="ATP_grasp_subdomain_1"/>
</dbReference>
<dbReference type="GO" id="GO:0005829">
    <property type="term" value="C:cytosol"/>
    <property type="evidence" value="ECO:0007669"/>
    <property type="project" value="TreeGrafter"/>
</dbReference>
<dbReference type="FunFam" id="3.40.50.261:FF:000001">
    <property type="entry name" value="Succinate--CoA ligase [ADP-forming] subunit beta"/>
    <property type="match status" value="1"/>
</dbReference>
<name>A0A221MDR0_9BACI</name>
<dbReference type="PANTHER" id="PTHR11815">
    <property type="entry name" value="SUCCINYL-COA SYNTHETASE BETA CHAIN"/>
    <property type="match status" value="1"/>
</dbReference>
<keyword evidence="11" id="KW-1185">Reference proteome</keyword>
<dbReference type="PANTHER" id="PTHR11815:SF10">
    <property type="entry name" value="SUCCINATE--COA LIGASE [GDP-FORMING] SUBUNIT BETA, MITOCHONDRIAL"/>
    <property type="match status" value="1"/>
</dbReference>
<dbReference type="InterPro" id="IPR013650">
    <property type="entry name" value="ATP-grasp_succ-CoA_synth-type"/>
</dbReference>
<comment type="similarity">
    <text evidence="1 7">Belongs to the succinate/malate CoA ligase beta subunit family.</text>
</comment>
<feature type="binding site" evidence="7">
    <location>
        <position position="107"/>
    </location>
    <ligand>
        <name>ATP</name>
        <dbReference type="ChEBI" id="CHEBI:30616"/>
    </ligand>
</feature>
<dbReference type="GO" id="GO:0000287">
    <property type="term" value="F:magnesium ion binding"/>
    <property type="evidence" value="ECO:0007669"/>
    <property type="project" value="UniProtKB-UniRule"/>
</dbReference>
<dbReference type="Gene3D" id="3.30.1490.20">
    <property type="entry name" value="ATP-grasp fold, A domain"/>
    <property type="match status" value="1"/>
</dbReference>
<feature type="binding site" evidence="7">
    <location>
        <begin position="53"/>
        <end position="55"/>
    </location>
    <ligand>
        <name>ATP</name>
        <dbReference type="ChEBI" id="CHEBI:30616"/>
    </ligand>
</feature>
<feature type="binding site" evidence="7">
    <location>
        <begin position="321"/>
        <end position="323"/>
    </location>
    <ligand>
        <name>substrate</name>
        <note>ligand shared with subunit alpha</note>
    </ligand>
</feature>
<feature type="binding site" evidence="7">
    <location>
        <position position="213"/>
    </location>
    <ligand>
        <name>Mg(2+)</name>
        <dbReference type="ChEBI" id="CHEBI:18420"/>
    </ligand>
</feature>
<dbReference type="PROSITE" id="PS50975">
    <property type="entry name" value="ATP_GRASP"/>
    <property type="match status" value="1"/>
</dbReference>
<dbReference type="FunFam" id="3.30.1490.20:FF:000002">
    <property type="entry name" value="Succinate--CoA ligase [ADP-forming] subunit beta"/>
    <property type="match status" value="1"/>
</dbReference>
<dbReference type="GO" id="GO:0006104">
    <property type="term" value="P:succinyl-CoA metabolic process"/>
    <property type="evidence" value="ECO:0007669"/>
    <property type="project" value="TreeGrafter"/>
</dbReference>
<dbReference type="Gene3D" id="3.30.470.20">
    <property type="entry name" value="ATP-grasp fold, B domain"/>
    <property type="match status" value="1"/>
</dbReference>
<evidence type="ECO:0000256" key="7">
    <source>
        <dbReference type="HAMAP-Rule" id="MF_00558"/>
    </source>
</evidence>
<dbReference type="AlphaFoldDB" id="A0A221MDR0"/>
<proteinExistence type="inferred from homology"/>
<feature type="binding site" evidence="7">
    <location>
        <position position="264"/>
    </location>
    <ligand>
        <name>substrate</name>
        <note>ligand shared with subunit alpha</note>
    </ligand>
</feature>
<sequence>MNIHEYQGKEILRSYGVNVPTGHVAYTVDEAVEAAKKLGSSVTVVKAQIHAGGRGKAGGVKIAKNLEEVRTYADEILGKTLVTHQTGPEGKEVKRLLIEEGCDIKKEYYVGLVLDRATSAVVMMASEEGGTEIEEVAEETPEKIFKEVIDPVVGLSGYQARRLAFNINIPDELIGKAVKFMMGLYQAFVEKDCSIAEINPLVTTGDGEVLALDAKLNFDDNALFRQKDVQEFRDLDEEDAKEIEASKYDLSYISLDGNIGCMVNGAGLAMSTMDIIKHYGGDPANFLDVGGGATAEKVTEAFKIILSDPNVKGIFVNIFGGIMKCDVIAEGVVEATKQVGLEIPLVVRLEGTNVDLGKKILNESGLNITSADSMADGAEKIVSMVK</sequence>
<dbReference type="EC" id="6.2.1.5" evidence="7"/>
<dbReference type="InterPro" id="IPR005809">
    <property type="entry name" value="Succ_CoA_ligase-like_bsu"/>
</dbReference>
<comment type="catalytic activity">
    <reaction evidence="7">
        <text>succinate + ATP + CoA = succinyl-CoA + ADP + phosphate</text>
        <dbReference type="Rhea" id="RHEA:17661"/>
        <dbReference type="ChEBI" id="CHEBI:30031"/>
        <dbReference type="ChEBI" id="CHEBI:30616"/>
        <dbReference type="ChEBI" id="CHEBI:43474"/>
        <dbReference type="ChEBI" id="CHEBI:57287"/>
        <dbReference type="ChEBI" id="CHEBI:57292"/>
        <dbReference type="ChEBI" id="CHEBI:456216"/>
        <dbReference type="EC" id="6.2.1.5"/>
    </reaction>
</comment>
<dbReference type="Pfam" id="PF00549">
    <property type="entry name" value="Ligase_CoA"/>
    <property type="match status" value="1"/>
</dbReference>
<keyword evidence="5 7" id="KW-0547">Nucleotide-binding</keyword>
<evidence type="ECO:0000256" key="6">
    <source>
        <dbReference type="ARBA" id="ARBA00022842"/>
    </source>
</evidence>
<dbReference type="InterPro" id="IPR017866">
    <property type="entry name" value="Succ-CoA_synthase_bsu_CS"/>
</dbReference>
<dbReference type="InterPro" id="IPR016102">
    <property type="entry name" value="Succinyl-CoA_synth-like"/>
</dbReference>
<evidence type="ECO:0000256" key="1">
    <source>
        <dbReference type="ARBA" id="ARBA00009182"/>
    </source>
</evidence>
<dbReference type="Gene3D" id="3.40.50.261">
    <property type="entry name" value="Succinyl-CoA synthetase domains"/>
    <property type="match status" value="1"/>
</dbReference>
<keyword evidence="7 8" id="KW-0067">ATP-binding</keyword>
<comment type="pathway">
    <text evidence="7">Carbohydrate metabolism; tricarboxylic acid cycle; succinate from succinyl-CoA (ligase route): step 1/1.</text>
</comment>
<dbReference type="SUPFAM" id="SSF56059">
    <property type="entry name" value="Glutathione synthetase ATP-binding domain-like"/>
    <property type="match status" value="1"/>
</dbReference>
<accession>A0A221MDR0</accession>
<dbReference type="PIRSF" id="PIRSF001554">
    <property type="entry name" value="SucCS_beta"/>
    <property type="match status" value="1"/>
</dbReference>
<organism evidence="10 11">
    <name type="scientific">Virgibacillus necropolis</name>
    <dbReference type="NCBI Taxonomy" id="163877"/>
    <lineage>
        <taxon>Bacteria</taxon>
        <taxon>Bacillati</taxon>
        <taxon>Bacillota</taxon>
        <taxon>Bacilli</taxon>
        <taxon>Bacillales</taxon>
        <taxon>Bacillaceae</taxon>
        <taxon>Virgibacillus</taxon>
    </lineage>
</organism>
<protein>
    <recommendedName>
        <fullName evidence="7">Succinate--CoA ligase [ADP-forming] subunit beta</fullName>
        <ecNumber evidence="7">6.2.1.5</ecNumber>
    </recommendedName>
    <alternativeName>
        <fullName evidence="7">Succinyl-CoA synthetase subunit beta</fullName>
        <shortName evidence="7">SCS-beta</shortName>
    </alternativeName>
</protein>
<dbReference type="GO" id="GO:0004775">
    <property type="term" value="F:succinate-CoA ligase (ADP-forming) activity"/>
    <property type="evidence" value="ECO:0007669"/>
    <property type="project" value="UniProtKB-UniRule"/>
</dbReference>
<dbReference type="GO" id="GO:0004776">
    <property type="term" value="F:succinate-CoA ligase (GDP-forming) activity"/>
    <property type="evidence" value="ECO:0007669"/>
    <property type="project" value="RHEA"/>
</dbReference>
<feature type="binding site" evidence="7">
    <location>
        <position position="199"/>
    </location>
    <ligand>
        <name>Mg(2+)</name>
        <dbReference type="ChEBI" id="CHEBI:18420"/>
    </ligand>
</feature>
<dbReference type="InterPro" id="IPR011761">
    <property type="entry name" value="ATP-grasp"/>
</dbReference>
<feature type="binding site" evidence="7">
    <location>
        <position position="99"/>
    </location>
    <ligand>
        <name>ATP</name>
        <dbReference type="ChEBI" id="CHEBI:30616"/>
    </ligand>
</feature>
<reference evidence="10 11" key="1">
    <citation type="journal article" date="2003" name="Int. J. Syst. Evol. Microbiol.">
        <title>Virgibacillus carmonensis sp. nov., Virgibacillus necropolis sp. nov. and Virgibacillus picturae sp. nov., three novel species isolated from deteriorated mural paintings, transfer of the species of the genus salibacillus to Virgibacillus, as Virgibacillus marismortui comb. nov. and Virgibacillus salexigens comb. nov., and emended description of the genus Virgibacillus.</title>
        <authorList>
            <person name="Heyrman J."/>
            <person name="Logan N.A."/>
            <person name="Busse H.J."/>
            <person name="Balcaen A."/>
            <person name="Lebbe L."/>
            <person name="Rodriguez-Diaz M."/>
            <person name="Swings J."/>
            <person name="De Vos P."/>
        </authorList>
    </citation>
    <scope>NUCLEOTIDE SEQUENCE [LARGE SCALE GENOMIC DNA]</scope>
    <source>
        <strain evidence="10 11">LMG 19488</strain>
    </source>
</reference>
<dbReference type="Pfam" id="PF08442">
    <property type="entry name" value="ATP-grasp_2"/>
    <property type="match status" value="1"/>
</dbReference>
<evidence type="ECO:0000256" key="5">
    <source>
        <dbReference type="ARBA" id="ARBA00022741"/>
    </source>
</evidence>
<keyword evidence="2 7" id="KW-0816">Tricarboxylic acid cycle</keyword>
<evidence type="ECO:0000313" key="10">
    <source>
        <dbReference type="EMBL" id="ASN05740.1"/>
    </source>
</evidence>
<dbReference type="Proteomes" id="UP000204391">
    <property type="component" value="Chromosome"/>
</dbReference>
<dbReference type="InterPro" id="IPR005811">
    <property type="entry name" value="SUCC_ACL_C"/>
</dbReference>
<dbReference type="FunFam" id="3.30.470.20:FF:000002">
    <property type="entry name" value="Succinate--CoA ligase [ADP-forming] subunit beta"/>
    <property type="match status" value="1"/>
</dbReference>
<dbReference type="NCBIfam" id="NF001913">
    <property type="entry name" value="PRK00696.1"/>
    <property type="match status" value="1"/>
</dbReference>
<evidence type="ECO:0000256" key="8">
    <source>
        <dbReference type="PROSITE-ProRule" id="PRU00409"/>
    </source>
</evidence>
<dbReference type="GO" id="GO:0006099">
    <property type="term" value="P:tricarboxylic acid cycle"/>
    <property type="evidence" value="ECO:0007669"/>
    <property type="project" value="UniProtKB-UniRule"/>
</dbReference>
<comment type="catalytic activity">
    <reaction evidence="7">
        <text>GTP + succinate + CoA = succinyl-CoA + GDP + phosphate</text>
        <dbReference type="Rhea" id="RHEA:22120"/>
        <dbReference type="ChEBI" id="CHEBI:30031"/>
        <dbReference type="ChEBI" id="CHEBI:37565"/>
        <dbReference type="ChEBI" id="CHEBI:43474"/>
        <dbReference type="ChEBI" id="CHEBI:57287"/>
        <dbReference type="ChEBI" id="CHEBI:57292"/>
        <dbReference type="ChEBI" id="CHEBI:58189"/>
    </reaction>
</comment>
<keyword evidence="4 7" id="KW-0479">Metal-binding</keyword>
<feature type="binding site" evidence="7">
    <location>
        <position position="46"/>
    </location>
    <ligand>
        <name>ATP</name>
        <dbReference type="ChEBI" id="CHEBI:30616"/>
    </ligand>
</feature>
<keyword evidence="6 7" id="KW-0460">Magnesium</keyword>
<feature type="domain" description="ATP-grasp" evidence="9">
    <location>
        <begin position="9"/>
        <end position="227"/>
    </location>
</feature>
<comment type="cofactor">
    <cofactor evidence="7">
        <name>Mg(2+)</name>
        <dbReference type="ChEBI" id="CHEBI:18420"/>
    </cofactor>
    <text evidence="7">Binds 1 Mg(2+) ion per subunit.</text>
</comment>
<gene>
    <name evidence="7" type="primary">sucC</name>
    <name evidence="10" type="ORF">CFK40_12330</name>
</gene>
<dbReference type="GO" id="GO:0042709">
    <property type="term" value="C:succinate-CoA ligase complex"/>
    <property type="evidence" value="ECO:0007669"/>
    <property type="project" value="UniProtKB-ARBA"/>
</dbReference>
<dbReference type="EMBL" id="CP022437">
    <property type="protein sequence ID" value="ASN05740.1"/>
    <property type="molecule type" value="Genomic_DNA"/>
</dbReference>
<dbReference type="SUPFAM" id="SSF52210">
    <property type="entry name" value="Succinyl-CoA synthetase domains"/>
    <property type="match status" value="1"/>
</dbReference>
<evidence type="ECO:0000259" key="9">
    <source>
        <dbReference type="PROSITE" id="PS50975"/>
    </source>
</evidence>
<evidence type="ECO:0000256" key="2">
    <source>
        <dbReference type="ARBA" id="ARBA00022532"/>
    </source>
</evidence>
<dbReference type="HAMAP" id="MF_00558">
    <property type="entry name" value="Succ_CoA_beta"/>
    <property type="match status" value="1"/>
</dbReference>
<dbReference type="UniPathway" id="UPA00223">
    <property type="reaction ID" value="UER00999"/>
</dbReference>
<keyword evidence="3 7" id="KW-0436">Ligase</keyword>